<dbReference type="InterPro" id="IPR056773">
    <property type="entry name" value="WHD_ORC2"/>
</dbReference>
<evidence type="ECO:0000256" key="5">
    <source>
        <dbReference type="RuleBase" id="RU368084"/>
    </source>
</evidence>
<evidence type="ECO:0000313" key="10">
    <source>
        <dbReference type="Proteomes" id="UP000239649"/>
    </source>
</evidence>
<comment type="subunit">
    <text evidence="5">Component of the origin recognition complex (ORC).</text>
</comment>
<dbReference type="GO" id="GO:0003688">
    <property type="term" value="F:DNA replication origin binding"/>
    <property type="evidence" value="ECO:0007669"/>
    <property type="project" value="UniProtKB-UniRule"/>
</dbReference>
<dbReference type="GO" id="GO:0006260">
    <property type="term" value="P:DNA replication"/>
    <property type="evidence" value="ECO:0007669"/>
    <property type="project" value="UniProtKB-UniRule"/>
</dbReference>
<keyword evidence="3 5" id="KW-0235">DNA replication</keyword>
<comment type="function">
    <text evidence="5">Component of the origin recognition complex (ORC) that binds origins of replication. DNA-binding is ATP-dependent. ORC is required to assemble the pre-replication complex necessary to initiate DNA replication.</text>
</comment>
<feature type="region of interest" description="Disordered" evidence="6">
    <location>
        <begin position="1"/>
        <end position="49"/>
    </location>
</feature>
<evidence type="ECO:0000256" key="2">
    <source>
        <dbReference type="ARBA" id="ARBA00007421"/>
    </source>
</evidence>
<keyword evidence="4 5" id="KW-0539">Nucleus</keyword>
<dbReference type="Pfam" id="PF24882">
    <property type="entry name" value="WHD_ORC2"/>
    <property type="match status" value="1"/>
</dbReference>
<evidence type="ECO:0000259" key="7">
    <source>
        <dbReference type="Pfam" id="PF04084"/>
    </source>
</evidence>
<dbReference type="Pfam" id="PF04084">
    <property type="entry name" value="RecA-like_ORC2"/>
    <property type="match status" value="1"/>
</dbReference>
<comment type="caution">
    <text evidence="9">The sequence shown here is derived from an EMBL/GenBank/DDBJ whole genome shotgun (WGS) entry which is preliminary data.</text>
</comment>
<comment type="subcellular location">
    <subcellularLocation>
        <location evidence="1 5">Nucleus</location>
    </subcellularLocation>
</comment>
<dbReference type="OrthoDB" id="20198at2759"/>
<evidence type="ECO:0000256" key="3">
    <source>
        <dbReference type="ARBA" id="ARBA00022705"/>
    </source>
</evidence>
<gene>
    <name evidence="9" type="ORF">C2E20_6435</name>
</gene>
<dbReference type="GO" id="GO:0005664">
    <property type="term" value="C:nuclear origin of replication recognition complex"/>
    <property type="evidence" value="ECO:0007669"/>
    <property type="project" value="UniProtKB-UniRule"/>
</dbReference>
<keyword evidence="10" id="KW-1185">Reference proteome</keyword>
<feature type="domain" description="Origin recognition complex subunit 2 winged-helix" evidence="8">
    <location>
        <begin position="322"/>
        <end position="380"/>
    </location>
</feature>
<protein>
    <recommendedName>
        <fullName evidence="5">Origin recognition complex subunit 2</fullName>
    </recommendedName>
</protein>
<dbReference type="Proteomes" id="UP000239649">
    <property type="component" value="Unassembled WGS sequence"/>
</dbReference>
<evidence type="ECO:0000256" key="1">
    <source>
        <dbReference type="ARBA" id="ARBA00004123"/>
    </source>
</evidence>
<dbReference type="PANTHER" id="PTHR14052">
    <property type="entry name" value="ORIGIN RECOGNITION COMPLEX SUBUNIT 2"/>
    <property type="match status" value="1"/>
</dbReference>
<dbReference type="EMBL" id="LHPF02000022">
    <property type="protein sequence ID" value="PSC69977.1"/>
    <property type="molecule type" value="Genomic_DNA"/>
</dbReference>
<feature type="domain" description="Origin recognition complex subunit 2 RecA-like" evidence="7">
    <location>
        <begin position="104"/>
        <end position="265"/>
    </location>
</feature>
<dbReference type="STRING" id="554055.A0A2P6V7B4"/>
<evidence type="ECO:0000256" key="4">
    <source>
        <dbReference type="ARBA" id="ARBA00023242"/>
    </source>
</evidence>
<evidence type="ECO:0000259" key="8">
    <source>
        <dbReference type="Pfam" id="PF24882"/>
    </source>
</evidence>
<name>A0A2P6V7B4_9CHLO</name>
<comment type="similarity">
    <text evidence="2 5">Belongs to the ORC2 family.</text>
</comment>
<evidence type="ECO:0000256" key="6">
    <source>
        <dbReference type="SAM" id="MobiDB-lite"/>
    </source>
</evidence>
<dbReference type="PANTHER" id="PTHR14052:SF0">
    <property type="entry name" value="ORIGIN RECOGNITION COMPLEX SUBUNIT 2"/>
    <property type="match status" value="1"/>
</dbReference>
<dbReference type="InterPro" id="IPR056772">
    <property type="entry name" value="RecA-like_ORC2"/>
</dbReference>
<dbReference type="AlphaFoldDB" id="A0A2P6V7B4"/>
<sequence>MSRKRRSKMLPLEDEEPVERGSESEDADGAPAAKRQRGGRRGGGGGRARAFKAATDLTSTYFQGQDVGAGSGRTLADLAIDVGTQEEGVRSLLASLPERHAPQKAALRKRQHAQFGRWWAQLAAGHSLLLYGFGSKYELLQQFAQEQLGRGDAACLAVNGLQPGLAAKQIMQHAVAAVKQSKAAHYRGCILDDLLSLLRSDERHLYLVLHNIDGPGLRDHSAQRALSQLAALPTVHLAASVDHANAAALWDTQTRDRFSWVWHNVTNYAPYLREVGYAAIPSMLVGRSEQCSKESATVVLASLSASAREVFKLVAHAQLDPEGEKGIPFGRLFQVCRERFLVSNEMLLKSFLTEFKDHELLVTKRAADGAADLLHVPLAEDVLQQVLVDVDAMG</sequence>
<dbReference type="InterPro" id="IPR007220">
    <property type="entry name" value="ORC2"/>
</dbReference>
<organism evidence="9 10">
    <name type="scientific">Micractinium conductrix</name>
    <dbReference type="NCBI Taxonomy" id="554055"/>
    <lineage>
        <taxon>Eukaryota</taxon>
        <taxon>Viridiplantae</taxon>
        <taxon>Chlorophyta</taxon>
        <taxon>core chlorophytes</taxon>
        <taxon>Trebouxiophyceae</taxon>
        <taxon>Chlorellales</taxon>
        <taxon>Chlorellaceae</taxon>
        <taxon>Chlorella clade</taxon>
        <taxon>Micractinium</taxon>
    </lineage>
</organism>
<evidence type="ECO:0000313" key="9">
    <source>
        <dbReference type="EMBL" id="PSC69977.1"/>
    </source>
</evidence>
<proteinExistence type="inferred from homology"/>
<reference evidence="9 10" key="1">
    <citation type="journal article" date="2018" name="Plant J.">
        <title>Genome sequences of Chlorella sorokiniana UTEX 1602 and Micractinium conductrix SAG 241.80: implications to maltose excretion by a green alga.</title>
        <authorList>
            <person name="Arriola M.B."/>
            <person name="Velmurugan N."/>
            <person name="Zhang Y."/>
            <person name="Plunkett M.H."/>
            <person name="Hondzo H."/>
            <person name="Barney B.M."/>
        </authorList>
    </citation>
    <scope>NUCLEOTIDE SEQUENCE [LARGE SCALE GENOMIC DNA]</scope>
    <source>
        <strain evidence="9 10">SAG 241.80</strain>
    </source>
</reference>
<accession>A0A2P6V7B4</accession>